<keyword evidence="1" id="KW-1133">Transmembrane helix</keyword>
<accession>A0ABY8H4Q9</accession>
<reference evidence="2 3" key="1">
    <citation type="submission" date="2023-04" db="EMBL/GenBank/DDBJ databases">
        <title>Funneling lignin-derived compounds into biodiesel using alkali-halophilic Citricoccus sp. P2.</title>
        <authorList>
            <person name="Luo C.-B."/>
        </authorList>
    </citation>
    <scope>NUCLEOTIDE SEQUENCE [LARGE SCALE GENOMIC DNA]</scope>
    <source>
        <strain evidence="2 3">P2</strain>
    </source>
</reference>
<evidence type="ECO:0000256" key="1">
    <source>
        <dbReference type="SAM" id="Phobius"/>
    </source>
</evidence>
<feature type="transmembrane region" description="Helical" evidence="1">
    <location>
        <begin position="12"/>
        <end position="29"/>
    </location>
</feature>
<keyword evidence="1" id="KW-0812">Transmembrane</keyword>
<dbReference type="EMBL" id="CP121252">
    <property type="protein sequence ID" value="WFP16131.1"/>
    <property type="molecule type" value="Genomic_DNA"/>
</dbReference>
<dbReference type="RefSeq" id="WP_278157290.1">
    <property type="nucleotide sequence ID" value="NZ_CP121252.1"/>
</dbReference>
<name>A0ABY8H4Q9_9MICC</name>
<evidence type="ECO:0000313" key="3">
    <source>
        <dbReference type="Proteomes" id="UP001219037"/>
    </source>
</evidence>
<protein>
    <submittedName>
        <fullName evidence="2">Uncharacterized protein</fullName>
    </submittedName>
</protein>
<keyword evidence="3" id="KW-1185">Reference proteome</keyword>
<sequence length="72" mass="7528">MPTRHGKPNYAVLGISTALLMTLAVVLSVSWGESALASVLAMVGALIARALMLSKLVASPERHLIATDELIS</sequence>
<keyword evidence="1" id="KW-0472">Membrane</keyword>
<evidence type="ECO:0000313" key="2">
    <source>
        <dbReference type="EMBL" id="WFP16131.1"/>
    </source>
</evidence>
<organism evidence="2 3">
    <name type="scientific">Citricoccus muralis</name>
    <dbReference type="NCBI Taxonomy" id="169134"/>
    <lineage>
        <taxon>Bacteria</taxon>
        <taxon>Bacillati</taxon>
        <taxon>Actinomycetota</taxon>
        <taxon>Actinomycetes</taxon>
        <taxon>Micrococcales</taxon>
        <taxon>Micrococcaceae</taxon>
        <taxon>Citricoccus</taxon>
    </lineage>
</organism>
<dbReference type="Proteomes" id="UP001219037">
    <property type="component" value="Chromosome"/>
</dbReference>
<feature type="transmembrane region" description="Helical" evidence="1">
    <location>
        <begin position="35"/>
        <end position="52"/>
    </location>
</feature>
<proteinExistence type="predicted"/>
<gene>
    <name evidence="2" type="ORF">P8192_12150</name>
</gene>